<dbReference type="Proteomes" id="UP000410984">
    <property type="component" value="Unassembled WGS sequence"/>
</dbReference>
<evidence type="ECO:0000259" key="1">
    <source>
        <dbReference type="Pfam" id="PF10908"/>
    </source>
</evidence>
<protein>
    <recommendedName>
        <fullName evidence="1">Tlde1 domain-containing protein</fullName>
    </recommendedName>
</protein>
<proteinExistence type="predicted"/>
<gene>
    <name evidence="2" type="ORF">MET9862_00965</name>
</gene>
<keyword evidence="3" id="KW-1185">Reference proteome</keyword>
<dbReference type="OrthoDB" id="9816088at2"/>
<dbReference type="InterPro" id="IPR021225">
    <property type="entry name" value="Tlde1_dom"/>
</dbReference>
<evidence type="ECO:0000313" key="3">
    <source>
        <dbReference type="Proteomes" id="UP000410984"/>
    </source>
</evidence>
<organism evidence="2 3">
    <name type="scientific">Methylobacterium symbioticum</name>
    <dbReference type="NCBI Taxonomy" id="2584084"/>
    <lineage>
        <taxon>Bacteria</taxon>
        <taxon>Pseudomonadati</taxon>
        <taxon>Pseudomonadota</taxon>
        <taxon>Alphaproteobacteria</taxon>
        <taxon>Hyphomicrobiales</taxon>
        <taxon>Methylobacteriaceae</taxon>
        <taxon>Methylobacterium</taxon>
    </lineage>
</organism>
<dbReference type="EMBL" id="CABFPH010000008">
    <property type="protein sequence ID" value="VUD70398.1"/>
    <property type="molecule type" value="Genomic_DNA"/>
</dbReference>
<evidence type="ECO:0000313" key="2">
    <source>
        <dbReference type="EMBL" id="VUD70398.1"/>
    </source>
</evidence>
<name>A0A509E8I3_9HYPH</name>
<reference evidence="2 3" key="1">
    <citation type="submission" date="2019-06" db="EMBL/GenBank/DDBJ databases">
        <authorList>
            <person name="Rodrigo-Torres L."/>
            <person name="Arahal R. D."/>
            <person name="Lucena T."/>
        </authorList>
    </citation>
    <scope>NUCLEOTIDE SEQUENCE [LARGE SCALE GENOMIC DNA]</scope>
    <source>
        <strain evidence="2 3">SB0023/3</strain>
    </source>
</reference>
<dbReference type="Pfam" id="PF10908">
    <property type="entry name" value="Tlde1_dom"/>
    <property type="match status" value="1"/>
</dbReference>
<feature type="domain" description="Tlde1" evidence="1">
    <location>
        <begin position="257"/>
        <end position="361"/>
    </location>
</feature>
<dbReference type="AlphaFoldDB" id="A0A509E8I3"/>
<sequence length="373" mass="39369">MGHRPPHLASRAERGGLGLRSASLRHLPLTVALAALLSLAPAGREAPILDVPQTLAEASQAPNEAAAAAAPAIAEATEAVPAPVEETAALAEPESTEFWAPPRLGWEPPARVGAAPAGFGLLFAFAIEDPPILGAAPPDEGPRVAQVVPLPVPRPSEFRRLDPALNLRRAERQALRRQAAAAPPSPAQVEDTRNFFEKLFGVEKPATPALAYAALDTSAADAAARRRVVPPPAPVIDSATAVYDISARSVVLPNGERLEAHSGLGEHMDDPRFVHVRMRGATPPGTYDLTEREALFHGVRAIRLTPVGGSDAVHGRVGLLAHTYMLGPNGASNGCVSFRDYERFLQSYLRGEIRRLVVVAGAKQSAAPLLALR</sequence>
<accession>A0A509E8I3</accession>